<gene>
    <name evidence="2" type="ORF">PENCOP_c023G08606</name>
</gene>
<feature type="compositionally biased region" description="Acidic residues" evidence="1">
    <location>
        <begin position="7"/>
        <end position="19"/>
    </location>
</feature>
<reference evidence="3" key="1">
    <citation type="journal article" date="2017" name="Nat. Microbiol.">
        <title>Global analysis of biosynthetic gene clusters reveals vast potential of secondary metabolite production in Penicillium species.</title>
        <authorList>
            <person name="Nielsen J.C."/>
            <person name="Grijseels S."/>
            <person name="Prigent S."/>
            <person name="Ji B."/>
            <person name="Dainat J."/>
            <person name="Nielsen K.F."/>
            <person name="Frisvad J.C."/>
            <person name="Workman M."/>
            <person name="Nielsen J."/>
        </authorList>
    </citation>
    <scope>NUCLEOTIDE SEQUENCE [LARGE SCALE GENOMIC DNA]</scope>
    <source>
        <strain evidence="3">IBT 31321</strain>
    </source>
</reference>
<feature type="compositionally biased region" description="Basic and acidic residues" evidence="1">
    <location>
        <begin position="20"/>
        <end position="30"/>
    </location>
</feature>
<comment type="caution">
    <text evidence="2">The sequence shown here is derived from an EMBL/GenBank/DDBJ whole genome shotgun (WGS) entry which is preliminary data.</text>
</comment>
<dbReference type="EMBL" id="MDDG01000023">
    <property type="protein sequence ID" value="OQE34324.1"/>
    <property type="molecule type" value="Genomic_DNA"/>
</dbReference>
<proteinExistence type="predicted"/>
<keyword evidence="3" id="KW-1185">Reference proteome</keyword>
<evidence type="ECO:0000313" key="2">
    <source>
        <dbReference type="EMBL" id="OQE34324.1"/>
    </source>
</evidence>
<name>A0A1V6U756_9EURO</name>
<organism evidence="2 3">
    <name type="scientific">Penicillium coprophilum</name>
    <dbReference type="NCBI Taxonomy" id="36646"/>
    <lineage>
        <taxon>Eukaryota</taxon>
        <taxon>Fungi</taxon>
        <taxon>Dikarya</taxon>
        <taxon>Ascomycota</taxon>
        <taxon>Pezizomycotina</taxon>
        <taxon>Eurotiomycetes</taxon>
        <taxon>Eurotiomycetidae</taxon>
        <taxon>Eurotiales</taxon>
        <taxon>Aspergillaceae</taxon>
        <taxon>Penicillium</taxon>
    </lineage>
</organism>
<evidence type="ECO:0000256" key="1">
    <source>
        <dbReference type="SAM" id="MobiDB-lite"/>
    </source>
</evidence>
<accession>A0A1V6U756</accession>
<evidence type="ECO:0000313" key="3">
    <source>
        <dbReference type="Proteomes" id="UP000191500"/>
    </source>
</evidence>
<dbReference type="Proteomes" id="UP000191500">
    <property type="component" value="Unassembled WGS sequence"/>
</dbReference>
<feature type="region of interest" description="Disordered" evidence="1">
    <location>
        <begin position="1"/>
        <end position="30"/>
    </location>
</feature>
<dbReference type="AlphaFoldDB" id="A0A1V6U756"/>
<sequence>MAASVSLDEEDPLSAEDLTELDRLADKHDA</sequence>
<protein>
    <submittedName>
        <fullName evidence="2">Uncharacterized protein</fullName>
    </submittedName>
</protein>